<keyword evidence="2" id="KW-1185">Reference proteome</keyword>
<dbReference type="RefSeq" id="WP_073111018.1">
    <property type="nucleotide sequence ID" value="NZ_FQZY01000038.1"/>
</dbReference>
<name>A0A1M6QVW1_9FIRM</name>
<proteinExistence type="predicted"/>
<sequence>MIITIARQCGCQGDLVGAKLAEHFELPLYDKKHIRELAEKCSMAGRYPGFFEERETNLFLEAIAADMPQDMAQKTAIKALTTTLGNGPAVVIGRCGNFVYEEEPDVVRIFLCGPMDYRIEQMEKAHDISRRRAKRLVEETDARRASYHKYYTGQTWGFGGNYDLCIDESRVGADGVVNLVCAYIAQSSH</sequence>
<gene>
    <name evidence="1" type="ORF">SAMN02745243_02536</name>
</gene>
<evidence type="ECO:0000313" key="2">
    <source>
        <dbReference type="Proteomes" id="UP000184301"/>
    </source>
</evidence>
<dbReference type="AlphaFoldDB" id="A0A1M6QVW1"/>
<dbReference type="Gene3D" id="3.40.50.300">
    <property type="entry name" value="P-loop containing nucleotide triphosphate hydrolases"/>
    <property type="match status" value="1"/>
</dbReference>
<dbReference type="OrthoDB" id="9781180at2"/>
<organism evidence="1 2">
    <name type="scientific">Hespellia stercorisuis DSM 15480</name>
    <dbReference type="NCBI Taxonomy" id="1121950"/>
    <lineage>
        <taxon>Bacteria</taxon>
        <taxon>Bacillati</taxon>
        <taxon>Bacillota</taxon>
        <taxon>Clostridia</taxon>
        <taxon>Lachnospirales</taxon>
        <taxon>Lachnospiraceae</taxon>
        <taxon>Hespellia</taxon>
    </lineage>
</organism>
<dbReference type="Pfam" id="PF13189">
    <property type="entry name" value="Cytidylate_kin2"/>
    <property type="match status" value="1"/>
</dbReference>
<accession>A0A1M6QVW1</accession>
<reference evidence="1 2" key="1">
    <citation type="submission" date="2016-11" db="EMBL/GenBank/DDBJ databases">
        <authorList>
            <person name="Jaros S."/>
            <person name="Januszkiewicz K."/>
            <person name="Wedrychowicz H."/>
        </authorList>
    </citation>
    <scope>NUCLEOTIDE SEQUENCE [LARGE SCALE GENOMIC DNA]</scope>
    <source>
        <strain evidence="1 2">DSM 15480</strain>
    </source>
</reference>
<dbReference type="GO" id="GO:0016301">
    <property type="term" value="F:kinase activity"/>
    <property type="evidence" value="ECO:0007669"/>
    <property type="project" value="UniProtKB-KW"/>
</dbReference>
<keyword evidence="1" id="KW-0808">Transferase</keyword>
<keyword evidence="1" id="KW-0418">Kinase</keyword>
<dbReference type="Proteomes" id="UP000184301">
    <property type="component" value="Unassembled WGS sequence"/>
</dbReference>
<dbReference type="STRING" id="1121950.SAMN02745243_02536"/>
<protein>
    <submittedName>
        <fullName evidence="1">Cytidylate kinase</fullName>
    </submittedName>
</protein>
<evidence type="ECO:0000313" key="1">
    <source>
        <dbReference type="EMBL" id="SHK24402.1"/>
    </source>
</evidence>
<dbReference type="InterPro" id="IPR027417">
    <property type="entry name" value="P-loop_NTPase"/>
</dbReference>
<dbReference type="EMBL" id="FQZY01000038">
    <property type="protein sequence ID" value="SHK24402.1"/>
    <property type="molecule type" value="Genomic_DNA"/>
</dbReference>